<feature type="domain" description="NAD-dependent epimerase/dehydratase" evidence="1">
    <location>
        <begin position="91"/>
        <end position="227"/>
    </location>
</feature>
<dbReference type="InterPro" id="IPR001509">
    <property type="entry name" value="Epimerase_deHydtase"/>
</dbReference>
<dbReference type="PATRIC" id="fig|1182568.3.peg.90"/>
<dbReference type="EMBL" id="CP011387">
    <property type="protein sequence ID" value="ANE42481.1"/>
    <property type="molecule type" value="Genomic_DNA"/>
</dbReference>
<dbReference type="SUPFAM" id="SSF51735">
    <property type="entry name" value="NAD(P)-binding Rossmann-fold domains"/>
    <property type="match status" value="1"/>
</dbReference>
<dbReference type="KEGG" id="dpu:SU48_00435"/>
<dbReference type="RefSeq" id="WP_064013527.1">
    <property type="nucleotide sequence ID" value="NZ_CP011387.1"/>
</dbReference>
<dbReference type="Pfam" id="PF01370">
    <property type="entry name" value="Epimerase"/>
    <property type="match status" value="2"/>
</dbReference>
<reference evidence="2 3" key="1">
    <citation type="submission" date="2015-01" db="EMBL/GenBank/DDBJ databases">
        <title>Deinococcus puniceus/DY1/ whole genome sequencing.</title>
        <authorList>
            <person name="Kim M.K."/>
            <person name="Srinivasan S."/>
            <person name="Lee J.-J."/>
        </authorList>
    </citation>
    <scope>NUCLEOTIDE SEQUENCE [LARGE SCALE GENOMIC DNA]</scope>
    <source>
        <strain evidence="2 3">DY1</strain>
    </source>
</reference>
<feature type="domain" description="NAD-dependent epimerase/dehydratase" evidence="1">
    <location>
        <begin position="7"/>
        <end position="60"/>
    </location>
</feature>
<name>A0A172T680_9DEIO</name>
<evidence type="ECO:0000259" key="1">
    <source>
        <dbReference type="Pfam" id="PF01370"/>
    </source>
</evidence>
<dbReference type="STRING" id="1182568.SU48_00435"/>
<proteinExistence type="predicted"/>
<accession>A0A172T680</accession>
<evidence type="ECO:0000313" key="3">
    <source>
        <dbReference type="Proteomes" id="UP000077363"/>
    </source>
</evidence>
<gene>
    <name evidence="2" type="ORF">SU48_00435</name>
</gene>
<dbReference type="Proteomes" id="UP000077363">
    <property type="component" value="Chromosome"/>
</dbReference>
<sequence length="329" mass="35289">MATTQTVLVLGGTRFVGRHIVEALLAAGHTVTVLTRGQSPDELPEHVERLQGDRERGAAGLQALVARTWDACVDVSGYTPAAVRASAEALAGSVGRYVFVSTVSVYAEQNRHPVRETDPLLPAAPEDLTEVTGESYGPLKVTCERIVQEVFADRATILRPQIVAGPFDHTARYPYWPDRATQARQNGQPMLAPGSGSDHVQAIDARDFGRFAVRVIEDSTPGIFNVAGPRLTWAEFMTAIGAQSVVWVDAATLEAQGIGWRDLPLYLADDSEQGGLMDVDATRALAAGLTLTDPATTARDTGAWSAGQPTEYLLTPEREAEAVKVSRTV</sequence>
<dbReference type="OrthoDB" id="9809586at2"/>
<keyword evidence="3" id="KW-1185">Reference proteome</keyword>
<dbReference type="InterPro" id="IPR050177">
    <property type="entry name" value="Lipid_A_modif_metabolic_enz"/>
</dbReference>
<dbReference type="PANTHER" id="PTHR43245">
    <property type="entry name" value="BIFUNCTIONAL POLYMYXIN RESISTANCE PROTEIN ARNA"/>
    <property type="match status" value="1"/>
</dbReference>
<organism evidence="2 3">
    <name type="scientific">Deinococcus puniceus</name>
    <dbReference type="NCBI Taxonomy" id="1182568"/>
    <lineage>
        <taxon>Bacteria</taxon>
        <taxon>Thermotogati</taxon>
        <taxon>Deinococcota</taxon>
        <taxon>Deinococci</taxon>
        <taxon>Deinococcales</taxon>
        <taxon>Deinococcaceae</taxon>
        <taxon>Deinococcus</taxon>
    </lineage>
</organism>
<protein>
    <submittedName>
        <fullName evidence="2">NAD-dependent epimerase</fullName>
    </submittedName>
</protein>
<dbReference type="InterPro" id="IPR036291">
    <property type="entry name" value="NAD(P)-bd_dom_sf"/>
</dbReference>
<dbReference type="Gene3D" id="3.40.50.720">
    <property type="entry name" value="NAD(P)-binding Rossmann-like Domain"/>
    <property type="match status" value="1"/>
</dbReference>
<evidence type="ECO:0000313" key="2">
    <source>
        <dbReference type="EMBL" id="ANE42481.1"/>
    </source>
</evidence>
<dbReference type="AlphaFoldDB" id="A0A172T680"/>
<dbReference type="PANTHER" id="PTHR43245:SF13">
    <property type="entry name" value="UDP-D-APIOSE_UDP-D-XYLOSE SYNTHASE 2"/>
    <property type="match status" value="1"/>
</dbReference>